<evidence type="ECO:0000256" key="1">
    <source>
        <dbReference type="SAM" id="Phobius"/>
    </source>
</evidence>
<dbReference type="EMBL" id="JPOX01000011">
    <property type="protein sequence ID" value="KFX48795.1"/>
    <property type="molecule type" value="Genomic_DNA"/>
</dbReference>
<protein>
    <submittedName>
        <fullName evidence="2">Uncharacterized protein</fullName>
    </submittedName>
</protein>
<keyword evidence="1" id="KW-0812">Transmembrane</keyword>
<organism evidence="2">
    <name type="scientific">Talaromyces marneffei PM1</name>
    <dbReference type="NCBI Taxonomy" id="1077442"/>
    <lineage>
        <taxon>Eukaryota</taxon>
        <taxon>Fungi</taxon>
        <taxon>Dikarya</taxon>
        <taxon>Ascomycota</taxon>
        <taxon>Pezizomycotina</taxon>
        <taxon>Eurotiomycetes</taxon>
        <taxon>Eurotiomycetidae</taxon>
        <taxon>Eurotiales</taxon>
        <taxon>Trichocomaceae</taxon>
        <taxon>Talaromyces</taxon>
        <taxon>Talaromyces sect. Talaromyces</taxon>
    </lineage>
</organism>
<keyword evidence="1" id="KW-1133">Transmembrane helix</keyword>
<evidence type="ECO:0000313" key="2">
    <source>
        <dbReference type="EMBL" id="KFX48795.1"/>
    </source>
</evidence>
<reference evidence="2" key="2">
    <citation type="journal article" date="2014" name="PLoS Genet.">
        <title>Signature gene expression reveals novel clues to the molecular mechanisms of dimorphic transition in Penicillium marneffei.</title>
        <authorList>
            <person name="Yang E."/>
            <person name="Wang G."/>
            <person name="Cai J."/>
            <person name="Woo P.C."/>
            <person name="Lau S.K."/>
            <person name="Yuen K.-Y."/>
            <person name="Chow W.-N."/>
            <person name="Lin X."/>
        </authorList>
    </citation>
    <scope>NUCLEOTIDE SEQUENCE</scope>
    <source>
        <strain evidence="2">PM1</strain>
    </source>
</reference>
<reference key="1">
    <citation type="journal article" date="2014" name="PLoS Genet.">
        <title>Signature Gene Expression Reveals Novel Clues to the Molecular Mechanisms of Dimorphic Transition in Penicillium marneffei.</title>
        <authorList>
            <person name="Yang E."/>
            <person name="Wang G."/>
            <person name="Cai J."/>
            <person name="Woo P.C."/>
            <person name="Lau S.K."/>
            <person name="Yuen K.-Y."/>
            <person name="Chow W.-N."/>
            <person name="Lin X."/>
        </authorList>
    </citation>
    <scope>NUCLEOTIDE SEQUENCE [LARGE SCALE GENOMIC DNA]</scope>
    <source>
        <strain>PM1</strain>
    </source>
</reference>
<dbReference type="AlphaFoldDB" id="A0A093V9E1"/>
<proteinExistence type="predicted"/>
<dbReference type="HOGENOM" id="CLU_176480_0_0_1"/>
<accession>A0A093V9E1</accession>
<comment type="caution">
    <text evidence="2">The sequence shown here is derived from an EMBL/GenBank/DDBJ whole genome shotgun (WGS) entry which is preliminary data.</text>
</comment>
<feature type="transmembrane region" description="Helical" evidence="1">
    <location>
        <begin position="12"/>
        <end position="35"/>
    </location>
</feature>
<sequence length="106" mass="11759">MSDQIGGLSVGMVNLVVFLVIIGTAFLASMGWGFYRMFKGGSMSFPGAQEPGQDQVNYMRQVRYRTRLGMFVASQEAKKAMALNIFNIFTSNNFDLGHWVLAHQGV</sequence>
<name>A0A093V9E1_TALMA</name>
<gene>
    <name evidence="2" type="ORF">GQ26_0111750</name>
</gene>
<keyword evidence="1" id="KW-0472">Membrane</keyword>